<dbReference type="PROSITE" id="PS00666">
    <property type="entry name" value="DHDPS_2"/>
    <property type="match status" value="1"/>
</dbReference>
<accession>A0A517R059</accession>
<evidence type="ECO:0000256" key="13">
    <source>
        <dbReference type="PIRNR" id="PIRNR001365"/>
    </source>
</evidence>
<evidence type="ECO:0000256" key="1">
    <source>
        <dbReference type="ARBA" id="ARBA00003294"/>
    </source>
</evidence>
<feature type="active site" description="Proton donor/acceptor" evidence="12 14">
    <location>
        <position position="138"/>
    </location>
</feature>
<dbReference type="InterPro" id="IPR020625">
    <property type="entry name" value="Schiff_base-form_aldolases_AS"/>
</dbReference>
<feature type="site" description="Part of a proton relay during catalysis" evidence="12">
    <location>
        <position position="49"/>
    </location>
</feature>
<dbReference type="PANTHER" id="PTHR12128:SF66">
    <property type="entry name" value="4-HYDROXY-2-OXOGLUTARATE ALDOLASE, MITOCHONDRIAL"/>
    <property type="match status" value="1"/>
</dbReference>
<evidence type="ECO:0000256" key="2">
    <source>
        <dbReference type="ARBA" id="ARBA00005120"/>
    </source>
</evidence>
<dbReference type="GO" id="GO:0009089">
    <property type="term" value="P:lysine biosynthetic process via diaminopimelate"/>
    <property type="evidence" value="ECO:0007669"/>
    <property type="project" value="UniProtKB-UniRule"/>
</dbReference>
<evidence type="ECO:0000256" key="6">
    <source>
        <dbReference type="ARBA" id="ARBA00022605"/>
    </source>
</evidence>
<dbReference type="HAMAP" id="MF_00418">
    <property type="entry name" value="DapA"/>
    <property type="match status" value="1"/>
</dbReference>
<comment type="similarity">
    <text evidence="3 12 13">Belongs to the DapA family.</text>
</comment>
<dbReference type="InterPro" id="IPR013785">
    <property type="entry name" value="Aldolase_TIM"/>
</dbReference>
<dbReference type="OrthoDB" id="9782828at2"/>
<protein>
    <recommendedName>
        <fullName evidence="4 12">4-hydroxy-tetrahydrodipicolinate synthase</fullName>
        <shortName evidence="12">HTPA synthase</shortName>
        <ecNumber evidence="4 12">4.3.3.7</ecNumber>
    </recommendedName>
</protein>
<comment type="pathway">
    <text evidence="2 12">Amino-acid biosynthesis; L-lysine biosynthesis via DAP pathway; (S)-tetrahydrodipicolinate from L-aspartate: step 3/4.</text>
</comment>
<evidence type="ECO:0000256" key="7">
    <source>
        <dbReference type="ARBA" id="ARBA00022915"/>
    </source>
</evidence>
<evidence type="ECO:0000256" key="12">
    <source>
        <dbReference type="HAMAP-Rule" id="MF_00418"/>
    </source>
</evidence>
<feature type="binding site" evidence="12 15">
    <location>
        <position position="50"/>
    </location>
    <ligand>
        <name>pyruvate</name>
        <dbReference type="ChEBI" id="CHEBI:15361"/>
    </ligand>
</feature>
<evidence type="ECO:0000256" key="11">
    <source>
        <dbReference type="ARBA" id="ARBA00047836"/>
    </source>
</evidence>
<dbReference type="InterPro" id="IPR002220">
    <property type="entry name" value="DapA-like"/>
</dbReference>
<comment type="subunit">
    <text evidence="12">Homotetramer; dimer of dimers.</text>
</comment>
<keyword evidence="10 12" id="KW-0704">Schiff base</keyword>
<dbReference type="Pfam" id="PF00701">
    <property type="entry name" value="DHDPS"/>
    <property type="match status" value="1"/>
</dbReference>
<feature type="site" description="Part of a proton relay during catalysis" evidence="12">
    <location>
        <position position="112"/>
    </location>
</feature>
<evidence type="ECO:0000256" key="14">
    <source>
        <dbReference type="PIRSR" id="PIRSR001365-1"/>
    </source>
</evidence>
<proteinExistence type="inferred from homology"/>
<organism evidence="16 17">
    <name type="scientific">Stratiformator vulcanicus</name>
    <dbReference type="NCBI Taxonomy" id="2527980"/>
    <lineage>
        <taxon>Bacteria</taxon>
        <taxon>Pseudomonadati</taxon>
        <taxon>Planctomycetota</taxon>
        <taxon>Planctomycetia</taxon>
        <taxon>Planctomycetales</taxon>
        <taxon>Planctomycetaceae</taxon>
        <taxon>Stratiformator</taxon>
    </lineage>
</organism>
<dbReference type="GO" id="GO:0008840">
    <property type="term" value="F:4-hydroxy-tetrahydrodipicolinate synthase activity"/>
    <property type="evidence" value="ECO:0007669"/>
    <property type="project" value="UniProtKB-UniRule"/>
</dbReference>
<comment type="caution">
    <text evidence="12">Was originally thought to be a dihydrodipicolinate synthase (DHDPS), catalyzing the condensation of (S)-aspartate-beta-semialdehyde [(S)-ASA] and pyruvate to dihydrodipicolinate (DHDP). However, it was shown in E.coli that the product of the enzymatic reaction is not dihydrodipicolinate but in fact (4S)-4-hydroxy-2,3,4,5-tetrahydro-(2S)-dipicolinic acid (HTPA), and that the consecutive dehydration reaction leading to DHDP is not spontaneous but catalyzed by DapB.</text>
</comment>
<dbReference type="EC" id="4.3.3.7" evidence="4 12"/>
<dbReference type="EMBL" id="CP036268">
    <property type="protein sequence ID" value="QDT37285.1"/>
    <property type="molecule type" value="Genomic_DNA"/>
</dbReference>
<evidence type="ECO:0000256" key="9">
    <source>
        <dbReference type="ARBA" id="ARBA00023239"/>
    </source>
</evidence>
<dbReference type="Proteomes" id="UP000317318">
    <property type="component" value="Chromosome"/>
</dbReference>
<dbReference type="Gene3D" id="3.20.20.70">
    <property type="entry name" value="Aldolase class I"/>
    <property type="match status" value="1"/>
</dbReference>
<dbReference type="NCBIfam" id="TIGR00674">
    <property type="entry name" value="dapA"/>
    <property type="match status" value="1"/>
</dbReference>
<evidence type="ECO:0000256" key="4">
    <source>
        <dbReference type="ARBA" id="ARBA00012086"/>
    </source>
</evidence>
<keyword evidence="5 12" id="KW-0963">Cytoplasm</keyword>
<keyword evidence="9 12" id="KW-0456">Lyase</keyword>
<dbReference type="RefSeq" id="WP_145363416.1">
    <property type="nucleotide sequence ID" value="NZ_CP036268.1"/>
</dbReference>
<dbReference type="UniPathway" id="UPA00034">
    <property type="reaction ID" value="UER00017"/>
</dbReference>
<dbReference type="KEGG" id="svp:Pan189_16580"/>
<dbReference type="GO" id="GO:0019877">
    <property type="term" value="P:diaminopimelate biosynthetic process"/>
    <property type="evidence" value="ECO:0007669"/>
    <property type="project" value="UniProtKB-UniRule"/>
</dbReference>
<evidence type="ECO:0000256" key="8">
    <source>
        <dbReference type="ARBA" id="ARBA00023154"/>
    </source>
</evidence>
<dbReference type="SMART" id="SM01130">
    <property type="entry name" value="DHDPS"/>
    <property type="match status" value="1"/>
</dbReference>
<dbReference type="InterPro" id="IPR005263">
    <property type="entry name" value="DapA"/>
</dbReference>
<gene>
    <name evidence="12 16" type="primary">dapA</name>
    <name evidence="16" type="ORF">Pan189_16580</name>
</gene>
<name>A0A517R059_9PLAN</name>
<evidence type="ECO:0000256" key="10">
    <source>
        <dbReference type="ARBA" id="ARBA00023270"/>
    </source>
</evidence>
<evidence type="ECO:0000256" key="3">
    <source>
        <dbReference type="ARBA" id="ARBA00007592"/>
    </source>
</evidence>
<dbReference type="CDD" id="cd00950">
    <property type="entry name" value="DHDPS"/>
    <property type="match status" value="1"/>
</dbReference>
<sequence>MGNKGSQFAGVTVALVTPFKDGAVDEAMLRKLVDWHVEVGTDCISPCGTTGESPTLSHDEHERVIAIVCEQAAGRVKVIAGTGSNSTAEAVRLTERAKADGADAALMVAPYYNKPTQEGFYQHFRTVADTVDFPIVLYNIPGRTSKNMEPETICRLAELEQVVAIKESTGSIDQASAILADCDLTLLSGDDSMTLPLMSIGGSGVVSVAANIVPREVKALVSSFAEGNAAQAKQMHCKLFPLCRDMLSLSTNPIPVKTAMRLLGHEVGDVRLPLVPLTEVEIATLKRTLGSFGVMG</sequence>
<keyword evidence="17" id="KW-1185">Reference proteome</keyword>
<reference evidence="16 17" key="1">
    <citation type="submission" date="2019-02" db="EMBL/GenBank/DDBJ databases">
        <title>Deep-cultivation of Planctomycetes and their phenomic and genomic characterization uncovers novel biology.</title>
        <authorList>
            <person name="Wiegand S."/>
            <person name="Jogler M."/>
            <person name="Boedeker C."/>
            <person name="Pinto D."/>
            <person name="Vollmers J."/>
            <person name="Rivas-Marin E."/>
            <person name="Kohn T."/>
            <person name="Peeters S.H."/>
            <person name="Heuer A."/>
            <person name="Rast P."/>
            <person name="Oberbeckmann S."/>
            <person name="Bunk B."/>
            <person name="Jeske O."/>
            <person name="Meyerdierks A."/>
            <person name="Storesund J.E."/>
            <person name="Kallscheuer N."/>
            <person name="Luecker S."/>
            <person name="Lage O.M."/>
            <person name="Pohl T."/>
            <person name="Merkel B.J."/>
            <person name="Hornburger P."/>
            <person name="Mueller R.-W."/>
            <person name="Bruemmer F."/>
            <person name="Labrenz M."/>
            <person name="Spormann A.M."/>
            <person name="Op den Camp H."/>
            <person name="Overmann J."/>
            <person name="Amann R."/>
            <person name="Jetten M.S.M."/>
            <person name="Mascher T."/>
            <person name="Medema M.H."/>
            <person name="Devos D.P."/>
            <person name="Kaster A.-K."/>
            <person name="Ovreas L."/>
            <person name="Rohde M."/>
            <person name="Galperin M.Y."/>
            <person name="Jogler C."/>
        </authorList>
    </citation>
    <scope>NUCLEOTIDE SEQUENCE [LARGE SCALE GENOMIC DNA]</scope>
    <source>
        <strain evidence="16 17">Pan189</strain>
    </source>
</reference>
<keyword evidence="7 12" id="KW-0220">Diaminopimelate biosynthesis</keyword>
<evidence type="ECO:0000256" key="5">
    <source>
        <dbReference type="ARBA" id="ARBA00022490"/>
    </source>
</evidence>
<dbReference type="GO" id="GO:0005829">
    <property type="term" value="C:cytosol"/>
    <property type="evidence" value="ECO:0007669"/>
    <property type="project" value="TreeGrafter"/>
</dbReference>
<dbReference type="PANTHER" id="PTHR12128">
    <property type="entry name" value="DIHYDRODIPICOLINATE SYNTHASE"/>
    <property type="match status" value="1"/>
</dbReference>
<feature type="active site" description="Schiff-base intermediate with substrate" evidence="12 14">
    <location>
        <position position="166"/>
    </location>
</feature>
<evidence type="ECO:0000256" key="15">
    <source>
        <dbReference type="PIRSR" id="PIRSR001365-2"/>
    </source>
</evidence>
<keyword evidence="6 12" id="KW-0028">Amino-acid biosynthesis</keyword>
<dbReference type="AlphaFoldDB" id="A0A517R059"/>
<keyword evidence="8 12" id="KW-0457">Lysine biosynthesis</keyword>
<comment type="catalytic activity">
    <reaction evidence="11 12">
        <text>L-aspartate 4-semialdehyde + pyruvate = (2S,4S)-4-hydroxy-2,3,4,5-tetrahydrodipicolinate + H2O + H(+)</text>
        <dbReference type="Rhea" id="RHEA:34171"/>
        <dbReference type="ChEBI" id="CHEBI:15361"/>
        <dbReference type="ChEBI" id="CHEBI:15377"/>
        <dbReference type="ChEBI" id="CHEBI:15378"/>
        <dbReference type="ChEBI" id="CHEBI:67139"/>
        <dbReference type="ChEBI" id="CHEBI:537519"/>
        <dbReference type="EC" id="4.3.3.7"/>
    </reaction>
</comment>
<comment type="subcellular location">
    <subcellularLocation>
        <location evidence="12">Cytoplasm</location>
    </subcellularLocation>
</comment>
<evidence type="ECO:0000313" key="16">
    <source>
        <dbReference type="EMBL" id="QDT37285.1"/>
    </source>
</evidence>
<dbReference type="PRINTS" id="PR00146">
    <property type="entry name" value="DHPICSNTHASE"/>
</dbReference>
<evidence type="ECO:0000313" key="17">
    <source>
        <dbReference type="Proteomes" id="UP000317318"/>
    </source>
</evidence>
<comment type="function">
    <text evidence="1 12">Catalyzes the condensation of (S)-aspartate-beta-semialdehyde [(S)-ASA] and pyruvate to 4-hydroxy-tetrahydrodipicolinate (HTPA).</text>
</comment>
<feature type="binding site" evidence="12 15">
    <location>
        <position position="206"/>
    </location>
    <ligand>
        <name>pyruvate</name>
        <dbReference type="ChEBI" id="CHEBI:15361"/>
    </ligand>
</feature>
<dbReference type="SUPFAM" id="SSF51569">
    <property type="entry name" value="Aldolase"/>
    <property type="match status" value="1"/>
</dbReference>
<dbReference type="PIRSF" id="PIRSF001365">
    <property type="entry name" value="DHDPS"/>
    <property type="match status" value="1"/>
</dbReference>